<keyword evidence="2" id="KW-1185">Reference proteome</keyword>
<dbReference type="Proteomes" id="UP001148737">
    <property type="component" value="Unassembled WGS sequence"/>
</dbReference>
<proteinExistence type="predicted"/>
<sequence length="90" mass="9927">MLVVTNWLKADLAGVIDFAPAVVREGGGGKKRGPGRLVYAHAQLLEQSPATRNTVVLLSKDQDGNLWMQGVLPKRTWVAFQNELDELNKE</sequence>
<evidence type="ECO:0000313" key="1">
    <source>
        <dbReference type="EMBL" id="KAJ3476695.1"/>
    </source>
</evidence>
<protein>
    <submittedName>
        <fullName evidence="1">Uncharacterized protein</fullName>
    </submittedName>
</protein>
<comment type="caution">
    <text evidence="1">The sequence shown here is derived from an EMBL/GenBank/DDBJ whole genome shotgun (WGS) entry which is preliminary data.</text>
</comment>
<dbReference type="EMBL" id="JANAKD010001758">
    <property type="protein sequence ID" value="KAJ3476695.1"/>
    <property type="molecule type" value="Genomic_DNA"/>
</dbReference>
<organism evidence="1 2">
    <name type="scientific">Lecanicillium saksenae</name>
    <dbReference type="NCBI Taxonomy" id="468837"/>
    <lineage>
        <taxon>Eukaryota</taxon>
        <taxon>Fungi</taxon>
        <taxon>Dikarya</taxon>
        <taxon>Ascomycota</taxon>
        <taxon>Pezizomycotina</taxon>
        <taxon>Sordariomycetes</taxon>
        <taxon>Hypocreomycetidae</taxon>
        <taxon>Hypocreales</taxon>
        <taxon>Cordycipitaceae</taxon>
        <taxon>Lecanicillium</taxon>
    </lineage>
</organism>
<name>A0ACC1QH66_9HYPO</name>
<accession>A0ACC1QH66</accession>
<reference evidence="1" key="1">
    <citation type="submission" date="2022-07" db="EMBL/GenBank/DDBJ databases">
        <title>Genome Sequence of Lecanicillium saksenae.</title>
        <authorList>
            <person name="Buettner E."/>
        </authorList>
    </citation>
    <scope>NUCLEOTIDE SEQUENCE</scope>
    <source>
        <strain evidence="1">VT-O1</strain>
    </source>
</reference>
<gene>
    <name evidence="1" type="ORF">NLG97_g9043</name>
</gene>
<evidence type="ECO:0000313" key="2">
    <source>
        <dbReference type="Proteomes" id="UP001148737"/>
    </source>
</evidence>